<dbReference type="PANTHER" id="PTHR36927:SF4">
    <property type="entry name" value="BLR5718 PROTEIN"/>
    <property type="match status" value="1"/>
</dbReference>
<dbReference type="AlphaFoldDB" id="A0A9P8YI48"/>
<evidence type="ECO:0000256" key="2">
    <source>
        <dbReference type="SAM" id="Phobius"/>
    </source>
</evidence>
<evidence type="ECO:0000313" key="5">
    <source>
        <dbReference type="Proteomes" id="UP000756346"/>
    </source>
</evidence>
<evidence type="ECO:0000313" key="4">
    <source>
        <dbReference type="EMBL" id="KAH7039676.1"/>
    </source>
</evidence>
<dbReference type="RefSeq" id="XP_046017731.1">
    <property type="nucleotide sequence ID" value="XM_046160733.1"/>
</dbReference>
<feature type="transmembrane region" description="Helical" evidence="2">
    <location>
        <begin position="278"/>
        <end position="299"/>
    </location>
</feature>
<feature type="transmembrane region" description="Helical" evidence="2">
    <location>
        <begin position="363"/>
        <end position="382"/>
    </location>
</feature>
<gene>
    <name evidence="4" type="ORF">B0I36DRAFT_378821</name>
</gene>
<feature type="transmembrane region" description="Helical" evidence="2">
    <location>
        <begin position="402"/>
        <end position="428"/>
    </location>
</feature>
<feature type="transmembrane region" description="Helical" evidence="2">
    <location>
        <begin position="99"/>
        <end position="122"/>
    </location>
</feature>
<dbReference type="OrthoDB" id="4141464at2759"/>
<reference evidence="4" key="1">
    <citation type="journal article" date="2021" name="Nat. Commun.">
        <title>Genetic determinants of endophytism in the Arabidopsis root mycobiome.</title>
        <authorList>
            <person name="Mesny F."/>
            <person name="Miyauchi S."/>
            <person name="Thiergart T."/>
            <person name="Pickel B."/>
            <person name="Atanasova L."/>
            <person name="Karlsson M."/>
            <person name="Huettel B."/>
            <person name="Barry K.W."/>
            <person name="Haridas S."/>
            <person name="Chen C."/>
            <person name="Bauer D."/>
            <person name="Andreopoulos W."/>
            <person name="Pangilinan J."/>
            <person name="LaButti K."/>
            <person name="Riley R."/>
            <person name="Lipzen A."/>
            <person name="Clum A."/>
            <person name="Drula E."/>
            <person name="Henrissat B."/>
            <person name="Kohler A."/>
            <person name="Grigoriev I.V."/>
            <person name="Martin F.M."/>
            <person name="Hacquard S."/>
        </authorList>
    </citation>
    <scope>NUCLEOTIDE SEQUENCE</scope>
    <source>
        <strain evidence="4">MPI-CAGE-CH-0230</strain>
    </source>
</reference>
<evidence type="ECO:0000259" key="3">
    <source>
        <dbReference type="Pfam" id="PF01757"/>
    </source>
</evidence>
<feature type="transmembrane region" description="Helical" evidence="2">
    <location>
        <begin position="21"/>
        <end position="41"/>
    </location>
</feature>
<dbReference type="InterPro" id="IPR002656">
    <property type="entry name" value="Acyl_transf_3_dom"/>
</dbReference>
<dbReference type="GeneID" id="70190279"/>
<organism evidence="4 5">
    <name type="scientific">Microdochium trichocladiopsis</name>
    <dbReference type="NCBI Taxonomy" id="1682393"/>
    <lineage>
        <taxon>Eukaryota</taxon>
        <taxon>Fungi</taxon>
        <taxon>Dikarya</taxon>
        <taxon>Ascomycota</taxon>
        <taxon>Pezizomycotina</taxon>
        <taxon>Sordariomycetes</taxon>
        <taxon>Xylariomycetidae</taxon>
        <taxon>Xylariales</taxon>
        <taxon>Microdochiaceae</taxon>
        <taxon>Microdochium</taxon>
    </lineage>
</organism>
<dbReference type="GO" id="GO:0016747">
    <property type="term" value="F:acyltransferase activity, transferring groups other than amino-acyl groups"/>
    <property type="evidence" value="ECO:0007669"/>
    <property type="project" value="InterPro"/>
</dbReference>
<dbReference type="PANTHER" id="PTHR36927">
    <property type="entry name" value="BLR4337 PROTEIN"/>
    <property type="match status" value="1"/>
</dbReference>
<protein>
    <submittedName>
        <fullName evidence="4">Acyltransferase 3</fullName>
    </submittedName>
</protein>
<keyword evidence="2" id="KW-0472">Membrane</keyword>
<keyword evidence="4" id="KW-0808">Transferase</keyword>
<dbReference type="EMBL" id="JAGTJQ010000001">
    <property type="protein sequence ID" value="KAH7039676.1"/>
    <property type="molecule type" value="Genomic_DNA"/>
</dbReference>
<name>A0A9P8YI48_9PEZI</name>
<feature type="domain" description="Acyltransferase 3" evidence="3">
    <location>
        <begin position="13"/>
        <end position="416"/>
    </location>
</feature>
<proteinExistence type="predicted"/>
<keyword evidence="2" id="KW-1133">Transmembrane helix</keyword>
<feature type="transmembrane region" description="Helical" evidence="2">
    <location>
        <begin position="319"/>
        <end position="342"/>
    </location>
</feature>
<accession>A0A9P8YI48</accession>
<dbReference type="InterPro" id="IPR050623">
    <property type="entry name" value="Glucan_succinyl_AcylTrfase"/>
</dbReference>
<sequence>MVTTTSTISFRRHDLDNLRTSLTGLVILHHTSISFGGLGSWPFQSVSVPGVVPTVAAFNAFNQSFFMGLFFWISGRVSAQSLSRSSSRGAFIRSKIRRLVLPAAVYTVLVNPVVAVLGLPSWDRRIVQKTLWASVSGIRGARGPVWYLATLAMFDIITAVLYKIPAAASPTTVSKSEKQTVSTAPSWLNYKSVSTWGWIPVGLACFVIRLWEPLGERTPVISVQLGYTSQFVYAYVLGHMSHWSNEERMISPLEQKKKNKKKQTSTSNKDNRDINPSLALASAISLSALALMPVPALIATDTFDANEITSQMRGGWNSFAFGYAMWNEFSFALMGPALMAYFRRWHSSGPKNRDGGGKQGVVSARNAYAAFLVHAPVGIAISRVLDTCLCWGGARPAWMDTAVWTVLGPLVMTGSAGLMSVYGSFLVGSKLLEWVPGMTAIL</sequence>
<dbReference type="Pfam" id="PF01757">
    <property type="entry name" value="Acyl_transf_3"/>
    <property type="match status" value="1"/>
</dbReference>
<evidence type="ECO:0000256" key="1">
    <source>
        <dbReference type="SAM" id="MobiDB-lite"/>
    </source>
</evidence>
<dbReference type="Proteomes" id="UP000756346">
    <property type="component" value="Unassembled WGS sequence"/>
</dbReference>
<keyword evidence="4" id="KW-0012">Acyltransferase</keyword>
<keyword evidence="5" id="KW-1185">Reference proteome</keyword>
<keyword evidence="2" id="KW-0812">Transmembrane</keyword>
<feature type="transmembrane region" description="Helical" evidence="2">
    <location>
        <begin position="145"/>
        <end position="162"/>
    </location>
</feature>
<feature type="region of interest" description="Disordered" evidence="1">
    <location>
        <begin position="251"/>
        <end position="273"/>
    </location>
</feature>
<comment type="caution">
    <text evidence="4">The sequence shown here is derived from an EMBL/GenBank/DDBJ whole genome shotgun (WGS) entry which is preliminary data.</text>
</comment>
<feature type="transmembrane region" description="Helical" evidence="2">
    <location>
        <begin position="61"/>
        <end position="79"/>
    </location>
</feature>